<keyword evidence="2" id="KW-0812">Transmembrane</keyword>
<feature type="coiled-coil region" evidence="1">
    <location>
        <begin position="81"/>
        <end position="119"/>
    </location>
</feature>
<dbReference type="Proteomes" id="UP000054937">
    <property type="component" value="Unassembled WGS sequence"/>
</dbReference>
<keyword evidence="1" id="KW-0175">Coiled coil</keyword>
<dbReference type="AlphaFoldDB" id="A0A0V0R6B1"/>
<keyword evidence="2" id="KW-0472">Membrane</keyword>
<feature type="transmembrane region" description="Helical" evidence="2">
    <location>
        <begin position="369"/>
        <end position="387"/>
    </location>
</feature>
<dbReference type="InterPro" id="IPR035892">
    <property type="entry name" value="C2_domain_sf"/>
</dbReference>
<feature type="transmembrane region" description="Helical" evidence="2">
    <location>
        <begin position="415"/>
        <end position="433"/>
    </location>
</feature>
<comment type="caution">
    <text evidence="3">The sequence shown here is derived from an EMBL/GenBank/DDBJ whole genome shotgun (WGS) entry which is preliminary data.</text>
</comment>
<evidence type="ECO:0000313" key="3">
    <source>
        <dbReference type="EMBL" id="KRX09882.1"/>
    </source>
</evidence>
<dbReference type="InParanoid" id="A0A0V0R6B1"/>
<evidence type="ECO:0008006" key="5">
    <source>
        <dbReference type="Google" id="ProtNLM"/>
    </source>
</evidence>
<dbReference type="EMBL" id="LDAU01000042">
    <property type="protein sequence ID" value="KRX09882.1"/>
    <property type="molecule type" value="Genomic_DNA"/>
</dbReference>
<proteinExistence type="predicted"/>
<reference evidence="3 4" key="1">
    <citation type="journal article" date="2015" name="Sci. Rep.">
        <title>Genome of the facultative scuticociliatosis pathogen Pseudocohnilembus persalinus provides insight into its virulence through horizontal gene transfer.</title>
        <authorList>
            <person name="Xiong J."/>
            <person name="Wang G."/>
            <person name="Cheng J."/>
            <person name="Tian M."/>
            <person name="Pan X."/>
            <person name="Warren A."/>
            <person name="Jiang C."/>
            <person name="Yuan D."/>
            <person name="Miao W."/>
        </authorList>
    </citation>
    <scope>NUCLEOTIDE SEQUENCE [LARGE SCALE GENOMIC DNA]</scope>
    <source>
        <strain evidence="3">36N120E</strain>
    </source>
</reference>
<dbReference type="OMA" id="INDIVWI"/>
<accession>A0A0V0R6B1</accession>
<feature type="transmembrane region" description="Helical" evidence="2">
    <location>
        <begin position="454"/>
        <end position="477"/>
    </location>
</feature>
<feature type="transmembrane region" description="Helical" evidence="2">
    <location>
        <begin position="392"/>
        <end position="409"/>
    </location>
</feature>
<evidence type="ECO:0000313" key="4">
    <source>
        <dbReference type="Proteomes" id="UP000054937"/>
    </source>
</evidence>
<name>A0A0V0R6B1_PSEPJ</name>
<protein>
    <recommendedName>
        <fullName evidence="5">Transmembrane protein</fullName>
    </recommendedName>
</protein>
<evidence type="ECO:0000256" key="2">
    <source>
        <dbReference type="SAM" id="Phobius"/>
    </source>
</evidence>
<gene>
    <name evidence="3" type="ORF">PPERSA_05274</name>
</gene>
<sequence>MNSEYLDKQRLQIFRQTFLNPSGQPYENVDEGVISYKQYQDSLNNLNPMYDQEVYEQIYQQMEQSNSTNIQGFSFYWGKAEEILQQRSLELRRQLEQLNNQKRQNLQSLQQAQQSEELNLPYNVMKGSKLIIKLLEINRVDVVKGLQKGFAVMNVGQNRYQTKLWTKQQHKYVDGDVFVDGYKGIWNEIERVFPIETGQEQLSLLVLDQNNLNKNSKWYNGETSQELVGRVNIPVHKFADQKKVTEEFKLYVTDSFQSDLSIVLQAQWIHSYVKMYADRNRELIQQIAECEDDLLHNENSLSQLYKPFPQLLELYQQSQINKGLLQPEQQSSVQQSRKRNQANSNVMMFKQSKQVNAVFFEVDNKYFQILKYLFYALIFLSAWNMLYRQNQVDICIGFLFLVFYELHILDANNCLFLAIFTLIGIIVDITWLSKYSGEQWNGDNYQILLQYEKVSVILTYIQLLMKLPILGLLIMMFQNLRPYSMPVSFVPQGANIFPVQQQQYCDALAVGDKSAFVVVNKDLYASHNPLIQGQGSQFNGQSSYIGQTQNQGQQFQNNAQNYSNILGQNNISRMQ</sequence>
<keyword evidence="2" id="KW-1133">Transmembrane helix</keyword>
<evidence type="ECO:0000256" key="1">
    <source>
        <dbReference type="SAM" id="Coils"/>
    </source>
</evidence>
<organism evidence="3 4">
    <name type="scientific">Pseudocohnilembus persalinus</name>
    <name type="common">Ciliate</name>
    <dbReference type="NCBI Taxonomy" id="266149"/>
    <lineage>
        <taxon>Eukaryota</taxon>
        <taxon>Sar</taxon>
        <taxon>Alveolata</taxon>
        <taxon>Ciliophora</taxon>
        <taxon>Intramacronucleata</taxon>
        <taxon>Oligohymenophorea</taxon>
        <taxon>Scuticociliatia</taxon>
        <taxon>Philasterida</taxon>
        <taxon>Pseudocohnilembidae</taxon>
        <taxon>Pseudocohnilembus</taxon>
    </lineage>
</organism>
<keyword evidence="4" id="KW-1185">Reference proteome</keyword>
<dbReference type="Gene3D" id="2.60.40.150">
    <property type="entry name" value="C2 domain"/>
    <property type="match status" value="1"/>
</dbReference>